<organism evidence="1 2">
    <name type="scientific">Scomber scombrus</name>
    <name type="common">Atlantic mackerel</name>
    <name type="synonym">Scomber vernalis</name>
    <dbReference type="NCBI Taxonomy" id="13677"/>
    <lineage>
        <taxon>Eukaryota</taxon>
        <taxon>Metazoa</taxon>
        <taxon>Chordata</taxon>
        <taxon>Craniata</taxon>
        <taxon>Vertebrata</taxon>
        <taxon>Euteleostomi</taxon>
        <taxon>Actinopterygii</taxon>
        <taxon>Neopterygii</taxon>
        <taxon>Teleostei</taxon>
        <taxon>Neoteleostei</taxon>
        <taxon>Acanthomorphata</taxon>
        <taxon>Pelagiaria</taxon>
        <taxon>Scombriformes</taxon>
        <taxon>Scombridae</taxon>
        <taxon>Scomber</taxon>
    </lineage>
</organism>
<gene>
    <name evidence="1" type="ORF">FSCOSCO3_A001584</name>
</gene>
<protein>
    <submittedName>
        <fullName evidence="1">Uncharacterized protein</fullName>
    </submittedName>
</protein>
<accession>A0AAV1PKF1</accession>
<proteinExistence type="predicted"/>
<name>A0AAV1PKF1_SCOSC</name>
<comment type="caution">
    <text evidence="1">The sequence shown here is derived from an EMBL/GenBank/DDBJ whole genome shotgun (WGS) entry which is preliminary data.</text>
</comment>
<dbReference type="AlphaFoldDB" id="A0AAV1PKF1"/>
<reference evidence="1 2" key="1">
    <citation type="submission" date="2024-01" db="EMBL/GenBank/DDBJ databases">
        <authorList>
            <person name="Alioto T."/>
            <person name="Alioto T."/>
            <person name="Gomez Garrido J."/>
        </authorList>
    </citation>
    <scope>NUCLEOTIDE SEQUENCE [LARGE SCALE GENOMIC DNA]</scope>
</reference>
<sequence>MLLNTCLSTVNPPHSHFPAALSATGLQEALPLSVHMLSQCLRYEEPVVRAGHTEAEVKETPFNGQLHLLA</sequence>
<evidence type="ECO:0000313" key="2">
    <source>
        <dbReference type="Proteomes" id="UP001314229"/>
    </source>
</evidence>
<dbReference type="EMBL" id="CAWUFR010000193">
    <property type="protein sequence ID" value="CAK6972116.1"/>
    <property type="molecule type" value="Genomic_DNA"/>
</dbReference>
<evidence type="ECO:0000313" key="1">
    <source>
        <dbReference type="EMBL" id="CAK6972116.1"/>
    </source>
</evidence>
<dbReference type="Proteomes" id="UP001314229">
    <property type="component" value="Unassembled WGS sequence"/>
</dbReference>
<keyword evidence="2" id="KW-1185">Reference proteome</keyword>